<comment type="caution">
    <text evidence="2">The sequence shown here is derived from an EMBL/GenBank/DDBJ whole genome shotgun (WGS) entry which is preliminary data.</text>
</comment>
<feature type="region of interest" description="Disordered" evidence="1">
    <location>
        <begin position="181"/>
        <end position="311"/>
    </location>
</feature>
<proteinExistence type="predicted"/>
<evidence type="ECO:0000313" key="2">
    <source>
        <dbReference type="EMBL" id="CAD7703579.1"/>
    </source>
</evidence>
<protein>
    <submittedName>
        <fullName evidence="2">Uncharacterized protein</fullName>
    </submittedName>
</protein>
<name>A0A8S1JBZ9_9CHLO</name>
<feature type="compositionally biased region" description="Acidic residues" evidence="1">
    <location>
        <begin position="288"/>
        <end position="311"/>
    </location>
</feature>
<gene>
    <name evidence="2" type="ORF">OSTQU699_LOCUS8936</name>
</gene>
<evidence type="ECO:0000313" key="3">
    <source>
        <dbReference type="Proteomes" id="UP000708148"/>
    </source>
</evidence>
<dbReference type="Proteomes" id="UP000708148">
    <property type="component" value="Unassembled WGS sequence"/>
</dbReference>
<sequence length="311" mass="33512">MASSQKHWPAVAAPSLPTQANISAKPQQPRRPVVPPKGPPVGRNYIQTVMPGAGGTGFRVVPEGRSKADNWGQRQPVQKAANPMGESTSCKAISSTESWKHREGKNVPPQSSLRNHGVDMHRSLSIEDGEDLSGHLDCNGPYEALQSGGSGRVTSIDLGPRAANPSMRYKAELMQRLPNGATVKSEGWGPSKSAAKQAAIAESLKRRPAAGGNLQPPRGNTAVDDRMRDRDRDKRGSRRDPSPPQPVKRTRHGHTRPIDRDSASTWGSRGNNYGQASLTGYVAQLADGLDDADEEMPLADDDDEEEEGEIK</sequence>
<feature type="compositionally biased region" description="Basic and acidic residues" evidence="1">
    <location>
        <begin position="223"/>
        <end position="241"/>
    </location>
</feature>
<feature type="region of interest" description="Disordered" evidence="1">
    <location>
        <begin position="1"/>
        <end position="117"/>
    </location>
</feature>
<dbReference type="AlphaFoldDB" id="A0A8S1JBZ9"/>
<dbReference type="EMBL" id="CAJHUC010002308">
    <property type="protein sequence ID" value="CAD7703579.1"/>
    <property type="molecule type" value="Genomic_DNA"/>
</dbReference>
<accession>A0A8S1JBZ9</accession>
<feature type="compositionally biased region" description="Polar residues" evidence="1">
    <location>
        <begin position="85"/>
        <end position="97"/>
    </location>
</feature>
<organism evidence="2 3">
    <name type="scientific">Ostreobium quekettii</name>
    <dbReference type="NCBI Taxonomy" id="121088"/>
    <lineage>
        <taxon>Eukaryota</taxon>
        <taxon>Viridiplantae</taxon>
        <taxon>Chlorophyta</taxon>
        <taxon>core chlorophytes</taxon>
        <taxon>Ulvophyceae</taxon>
        <taxon>TCBD clade</taxon>
        <taxon>Bryopsidales</taxon>
        <taxon>Ostreobineae</taxon>
        <taxon>Ostreobiaceae</taxon>
        <taxon>Ostreobium</taxon>
    </lineage>
</organism>
<feature type="compositionally biased region" description="Polar residues" evidence="1">
    <location>
        <begin position="263"/>
        <end position="278"/>
    </location>
</feature>
<evidence type="ECO:0000256" key="1">
    <source>
        <dbReference type="SAM" id="MobiDB-lite"/>
    </source>
</evidence>
<feature type="region of interest" description="Disordered" evidence="1">
    <location>
        <begin position="135"/>
        <end position="159"/>
    </location>
</feature>
<reference evidence="2" key="1">
    <citation type="submission" date="2020-12" db="EMBL/GenBank/DDBJ databases">
        <authorList>
            <person name="Iha C."/>
        </authorList>
    </citation>
    <scope>NUCLEOTIDE SEQUENCE</scope>
</reference>
<keyword evidence="3" id="KW-1185">Reference proteome</keyword>